<dbReference type="OrthoDB" id="3365399at2759"/>
<feature type="compositionally biased region" description="Acidic residues" evidence="1">
    <location>
        <begin position="167"/>
        <end position="179"/>
    </location>
</feature>
<dbReference type="EMBL" id="ML977167">
    <property type="protein sequence ID" value="KAF1984643.1"/>
    <property type="molecule type" value="Genomic_DNA"/>
</dbReference>
<gene>
    <name evidence="2" type="ORF">K402DRAFT_465162</name>
</gene>
<feature type="compositionally biased region" description="Basic and acidic residues" evidence="1">
    <location>
        <begin position="68"/>
        <end position="106"/>
    </location>
</feature>
<accession>A0A6G1GUL0</accession>
<feature type="compositionally biased region" description="Basic and acidic residues" evidence="1">
    <location>
        <begin position="180"/>
        <end position="198"/>
    </location>
</feature>
<sequence length="420" mass="47036">MADASSTSKPKKSFFAKPAWATAQPKAEPKKESDIFSHAQEAFAEIQREKERVKKEDAVKRDKKGKRKSEESHSREDIKRSRHSLESSRDPSESRHSARDTKKGIKESASTSPVRQSPRNSKSLSRKYNAVAQAKPKSSTVIDLGDSDSDDLQITAITPSIVKPETDADAGAEDVDSDPEFSKMRREAAERKRRREEQAANGSLGSLDAIVHILVFTQDDVLPPLKISLKLGGELGRARRAYLSKAEVDEESWGDYILVFRNMQVFDTSNCASLGITIDELGNPSLKGTAFSSGGNDIIRGDDLVVMECMRASDFERQKAEEERRRNAPPVEEQEEEEPQEEVIKIKVLLKAKGYPDKKYIVRMETLVSKLIEVFSDDKPELSGRAVSIVLEGDVLNEDERMQDIDIDPEELNCFEVHVK</sequence>
<name>A0A6G1GUL0_9PEZI</name>
<evidence type="ECO:0000313" key="3">
    <source>
        <dbReference type="Proteomes" id="UP000800041"/>
    </source>
</evidence>
<protein>
    <recommendedName>
        <fullName evidence="4">Ubiquitin-like domain-containing protein</fullName>
    </recommendedName>
</protein>
<evidence type="ECO:0000313" key="2">
    <source>
        <dbReference type="EMBL" id="KAF1984643.1"/>
    </source>
</evidence>
<evidence type="ECO:0008006" key="4">
    <source>
        <dbReference type="Google" id="ProtNLM"/>
    </source>
</evidence>
<feature type="compositionally biased region" description="Polar residues" evidence="1">
    <location>
        <begin position="108"/>
        <end position="123"/>
    </location>
</feature>
<dbReference type="Proteomes" id="UP000800041">
    <property type="component" value="Unassembled WGS sequence"/>
</dbReference>
<organism evidence="2 3">
    <name type="scientific">Aulographum hederae CBS 113979</name>
    <dbReference type="NCBI Taxonomy" id="1176131"/>
    <lineage>
        <taxon>Eukaryota</taxon>
        <taxon>Fungi</taxon>
        <taxon>Dikarya</taxon>
        <taxon>Ascomycota</taxon>
        <taxon>Pezizomycotina</taxon>
        <taxon>Dothideomycetes</taxon>
        <taxon>Pleosporomycetidae</taxon>
        <taxon>Aulographales</taxon>
        <taxon>Aulographaceae</taxon>
    </lineage>
</organism>
<reference evidence="2" key="1">
    <citation type="journal article" date="2020" name="Stud. Mycol.">
        <title>101 Dothideomycetes genomes: a test case for predicting lifestyles and emergence of pathogens.</title>
        <authorList>
            <person name="Haridas S."/>
            <person name="Albert R."/>
            <person name="Binder M."/>
            <person name="Bloem J."/>
            <person name="Labutti K."/>
            <person name="Salamov A."/>
            <person name="Andreopoulos B."/>
            <person name="Baker S."/>
            <person name="Barry K."/>
            <person name="Bills G."/>
            <person name="Bluhm B."/>
            <person name="Cannon C."/>
            <person name="Castanera R."/>
            <person name="Culley D."/>
            <person name="Daum C."/>
            <person name="Ezra D."/>
            <person name="Gonzalez J."/>
            <person name="Henrissat B."/>
            <person name="Kuo A."/>
            <person name="Liang C."/>
            <person name="Lipzen A."/>
            <person name="Lutzoni F."/>
            <person name="Magnuson J."/>
            <person name="Mondo S."/>
            <person name="Nolan M."/>
            <person name="Ohm R."/>
            <person name="Pangilinan J."/>
            <person name="Park H.-J."/>
            <person name="Ramirez L."/>
            <person name="Alfaro M."/>
            <person name="Sun H."/>
            <person name="Tritt A."/>
            <person name="Yoshinaga Y."/>
            <person name="Zwiers L.-H."/>
            <person name="Turgeon B."/>
            <person name="Goodwin S."/>
            <person name="Spatafora J."/>
            <person name="Crous P."/>
            <person name="Grigoriev I."/>
        </authorList>
    </citation>
    <scope>NUCLEOTIDE SEQUENCE</scope>
    <source>
        <strain evidence="2">CBS 113979</strain>
    </source>
</reference>
<dbReference type="AlphaFoldDB" id="A0A6G1GUL0"/>
<evidence type="ECO:0000256" key="1">
    <source>
        <dbReference type="SAM" id="MobiDB-lite"/>
    </source>
</evidence>
<dbReference type="Gene3D" id="3.10.20.90">
    <property type="entry name" value="Phosphatidylinositol 3-kinase Catalytic Subunit, Chain A, domain 1"/>
    <property type="match status" value="1"/>
</dbReference>
<keyword evidence="3" id="KW-1185">Reference proteome</keyword>
<proteinExistence type="predicted"/>
<feature type="region of interest" description="Disordered" evidence="1">
    <location>
        <begin position="316"/>
        <end position="339"/>
    </location>
</feature>
<feature type="compositionally biased region" description="Basic and acidic residues" evidence="1">
    <location>
        <begin position="46"/>
        <end position="60"/>
    </location>
</feature>
<feature type="region of interest" description="Disordered" evidence="1">
    <location>
        <begin position="1"/>
        <end position="201"/>
    </location>
</feature>
<feature type="compositionally biased region" description="Basic and acidic residues" evidence="1">
    <location>
        <begin position="316"/>
        <end position="326"/>
    </location>
</feature>